<dbReference type="InterPro" id="IPR050698">
    <property type="entry name" value="MBL"/>
</dbReference>
<dbReference type="NCBIfam" id="TIGR04122">
    <property type="entry name" value="Xnuc_lig_assoc"/>
    <property type="match status" value="1"/>
</dbReference>
<dbReference type="SUPFAM" id="SSF56281">
    <property type="entry name" value="Metallo-hydrolase/oxidoreductase"/>
    <property type="match status" value="1"/>
</dbReference>
<sequence>MIHPREWMEVRSEGLYCKAGGFFIDPARPVDAAIVTHGHSDHARSGHAKVAATPDTLAIMACRYGEGFACQRVDLPYRQPMHWGEARVTLYPAGHILGAAQVLIEHGGARLVVSGDYKRTADPTARPFELVPCDVFVTEATFGLPVFCHPDPQREVEKLLNSLAIFSQSCHAVGCYALGKTQRLIAELRRAGYDRPIYLHGALMKLTELYEARGVALGPYEPVTPGNRKSLAGEIVLCPPSALADRWSRSLPDVIPAAASGWMQIRARAKQQRVELPLIISDHCDWPELIDTIQEAGAEEIWVTHGREEALVHYCRKLGLRARALSLLGYEDEEAE</sequence>
<dbReference type="EC" id="3.1.-.-" evidence="1"/>
<dbReference type="EMBL" id="JAEMUK010000081">
    <property type="protein sequence ID" value="MBJ7544867.1"/>
    <property type="molecule type" value="Genomic_DNA"/>
</dbReference>
<accession>A0A8I1GJJ0</accession>
<evidence type="ECO:0000313" key="2">
    <source>
        <dbReference type="Proteomes" id="UP000623250"/>
    </source>
</evidence>
<dbReference type="RefSeq" id="WP_081796807.1">
    <property type="nucleotide sequence ID" value="NZ_JAEMUK010000081.1"/>
</dbReference>
<comment type="caution">
    <text evidence="1">The sequence shown here is derived from an EMBL/GenBank/DDBJ whole genome shotgun (WGS) entry which is preliminary data.</text>
</comment>
<dbReference type="InterPro" id="IPR026360">
    <property type="entry name" value="Xnuc_lig_assoc"/>
</dbReference>
<proteinExistence type="predicted"/>
<keyword evidence="1" id="KW-0436">Ligase</keyword>
<dbReference type="GO" id="GO:0004521">
    <property type="term" value="F:RNA endonuclease activity"/>
    <property type="evidence" value="ECO:0007669"/>
    <property type="project" value="TreeGrafter"/>
</dbReference>
<keyword evidence="1" id="KW-0378">Hydrolase</keyword>
<keyword evidence="1" id="KW-0269">Exonuclease</keyword>
<protein>
    <submittedName>
        <fullName evidence="1">Ligase-associated DNA damage response exonuclease</fullName>
        <ecNumber evidence="1">3.1.-.-</ecNumber>
    </submittedName>
</protein>
<dbReference type="GO" id="GO:0016874">
    <property type="term" value="F:ligase activity"/>
    <property type="evidence" value="ECO:0007669"/>
    <property type="project" value="UniProtKB-KW"/>
</dbReference>
<reference evidence="1 2" key="1">
    <citation type="submission" date="2020-12" db="EMBL/GenBank/DDBJ databases">
        <title>Revised draft genomes of Rhodomicrobium vannielii ATCC 17100 and Rhodomicrobium udaipurense JA643.</title>
        <authorList>
            <person name="Conners E.M."/>
            <person name="Davenport E.J."/>
            <person name="Bose A."/>
        </authorList>
    </citation>
    <scope>NUCLEOTIDE SEQUENCE [LARGE SCALE GENOMIC DNA]</scope>
    <source>
        <strain evidence="1 2">JA643</strain>
    </source>
</reference>
<dbReference type="PANTHER" id="PTHR11203:SF49">
    <property type="entry name" value="BLL1145 PROTEIN"/>
    <property type="match status" value="1"/>
</dbReference>
<organism evidence="1 2">
    <name type="scientific">Rhodomicrobium udaipurense</name>
    <dbReference type="NCBI Taxonomy" id="1202716"/>
    <lineage>
        <taxon>Bacteria</taxon>
        <taxon>Pseudomonadati</taxon>
        <taxon>Pseudomonadota</taxon>
        <taxon>Alphaproteobacteria</taxon>
        <taxon>Hyphomicrobiales</taxon>
        <taxon>Hyphomicrobiaceae</taxon>
        <taxon>Rhodomicrobium</taxon>
    </lineage>
</organism>
<dbReference type="InterPro" id="IPR036866">
    <property type="entry name" value="RibonucZ/Hydroxyglut_hydro"/>
</dbReference>
<dbReference type="Proteomes" id="UP000623250">
    <property type="component" value="Unassembled WGS sequence"/>
</dbReference>
<dbReference type="GO" id="GO:0004527">
    <property type="term" value="F:exonuclease activity"/>
    <property type="evidence" value="ECO:0007669"/>
    <property type="project" value="UniProtKB-KW"/>
</dbReference>
<gene>
    <name evidence="1" type="ORF">JDN41_15040</name>
</gene>
<dbReference type="PANTHER" id="PTHR11203">
    <property type="entry name" value="CLEAVAGE AND POLYADENYLATION SPECIFICITY FACTOR FAMILY MEMBER"/>
    <property type="match status" value="1"/>
</dbReference>
<dbReference type="AlphaFoldDB" id="A0A8I1GJJ0"/>
<keyword evidence="1" id="KW-0540">Nuclease</keyword>
<keyword evidence="2" id="KW-1185">Reference proteome</keyword>
<evidence type="ECO:0000313" key="1">
    <source>
        <dbReference type="EMBL" id="MBJ7544867.1"/>
    </source>
</evidence>
<name>A0A8I1GJJ0_9HYPH</name>
<dbReference type="Gene3D" id="3.60.15.10">
    <property type="entry name" value="Ribonuclease Z/Hydroxyacylglutathione hydrolase-like"/>
    <property type="match status" value="1"/>
</dbReference>